<keyword evidence="3" id="KW-1003">Cell membrane</keyword>
<feature type="transmembrane region" description="Helical" evidence="7">
    <location>
        <begin position="41"/>
        <end position="61"/>
    </location>
</feature>
<evidence type="ECO:0000256" key="6">
    <source>
        <dbReference type="ARBA" id="ARBA00023136"/>
    </source>
</evidence>
<dbReference type="SUPFAM" id="SSF161098">
    <property type="entry name" value="MetI-like"/>
    <property type="match status" value="1"/>
</dbReference>
<evidence type="ECO:0000256" key="2">
    <source>
        <dbReference type="ARBA" id="ARBA00022448"/>
    </source>
</evidence>
<name>A0A6G8Q353_9ACTN</name>
<gene>
    <name evidence="9" type="ORF">GBA65_18110</name>
</gene>
<sequence>MSLTDWEGVAGGDPSFVGLSNFGGLATDGIFRQTFSNNVKFTLFVLVAQTVVSLLLALLLVKNTRVNVFYRVLYFFPTIISSVSVALAWILMYDPNIGALNILLERAGLGGLQRSWLGDRGTAIFSLAFVQFWQHTGQVMIIFIAGLQAIPKELYEAARVEGANRWQTFRYVTWPLLAPAAAIVVAYTTIQSFRAFDLVIALTDGGPSYATEILSTWIYHVAFRDNNFGYASAGAVVFMVILGLLTALQFRVLRVDR</sequence>
<reference evidence="9 10" key="1">
    <citation type="submission" date="2019-10" db="EMBL/GenBank/DDBJ databases">
        <title>Rubrobacter sp nov SCSIO 52915 isolated from a deep-sea sediment in the South China Sea.</title>
        <authorList>
            <person name="Chen R.W."/>
        </authorList>
    </citation>
    <scope>NUCLEOTIDE SEQUENCE [LARGE SCALE GENOMIC DNA]</scope>
    <source>
        <strain evidence="9 10">SCSIO 52915</strain>
    </source>
</reference>
<evidence type="ECO:0000256" key="4">
    <source>
        <dbReference type="ARBA" id="ARBA00022692"/>
    </source>
</evidence>
<dbReference type="InterPro" id="IPR051393">
    <property type="entry name" value="ABC_transporter_permease"/>
</dbReference>
<keyword evidence="2 7" id="KW-0813">Transport</keyword>
<dbReference type="Gene3D" id="1.10.3720.10">
    <property type="entry name" value="MetI-like"/>
    <property type="match status" value="1"/>
</dbReference>
<dbReference type="Pfam" id="PF00528">
    <property type="entry name" value="BPD_transp_1"/>
    <property type="match status" value="1"/>
</dbReference>
<dbReference type="PANTHER" id="PTHR30193:SF41">
    <property type="entry name" value="DIACETYLCHITOBIOSE UPTAKE SYSTEM PERMEASE PROTEIN NGCF"/>
    <property type="match status" value="1"/>
</dbReference>
<protein>
    <submittedName>
        <fullName evidence="9">ABC transporter permease subunit</fullName>
    </submittedName>
</protein>
<dbReference type="GO" id="GO:0005886">
    <property type="term" value="C:plasma membrane"/>
    <property type="evidence" value="ECO:0007669"/>
    <property type="project" value="UniProtKB-SubCell"/>
</dbReference>
<evidence type="ECO:0000259" key="8">
    <source>
        <dbReference type="PROSITE" id="PS50928"/>
    </source>
</evidence>
<feature type="transmembrane region" description="Helical" evidence="7">
    <location>
        <begin position="73"/>
        <end position="93"/>
    </location>
</feature>
<comment type="similarity">
    <text evidence="7">Belongs to the binding-protein-dependent transport system permease family.</text>
</comment>
<feature type="domain" description="ABC transmembrane type-1" evidence="8">
    <location>
        <begin position="35"/>
        <end position="249"/>
    </location>
</feature>
<feature type="transmembrane region" description="Helical" evidence="7">
    <location>
        <begin position="132"/>
        <end position="150"/>
    </location>
</feature>
<evidence type="ECO:0000256" key="1">
    <source>
        <dbReference type="ARBA" id="ARBA00004651"/>
    </source>
</evidence>
<evidence type="ECO:0000256" key="3">
    <source>
        <dbReference type="ARBA" id="ARBA00022475"/>
    </source>
</evidence>
<keyword evidence="5 7" id="KW-1133">Transmembrane helix</keyword>
<keyword evidence="10" id="KW-1185">Reference proteome</keyword>
<proteinExistence type="inferred from homology"/>
<evidence type="ECO:0000256" key="7">
    <source>
        <dbReference type="RuleBase" id="RU363032"/>
    </source>
</evidence>
<dbReference type="PROSITE" id="PS50928">
    <property type="entry name" value="ABC_TM1"/>
    <property type="match status" value="1"/>
</dbReference>
<evidence type="ECO:0000313" key="9">
    <source>
        <dbReference type="EMBL" id="QIN80889.1"/>
    </source>
</evidence>
<comment type="subcellular location">
    <subcellularLocation>
        <location evidence="1 7">Cell membrane</location>
        <topology evidence="1 7">Multi-pass membrane protein</topology>
    </subcellularLocation>
</comment>
<dbReference type="GO" id="GO:0055085">
    <property type="term" value="P:transmembrane transport"/>
    <property type="evidence" value="ECO:0007669"/>
    <property type="project" value="InterPro"/>
</dbReference>
<organism evidence="9 10">
    <name type="scientific">Rubrobacter marinus</name>
    <dbReference type="NCBI Taxonomy" id="2653852"/>
    <lineage>
        <taxon>Bacteria</taxon>
        <taxon>Bacillati</taxon>
        <taxon>Actinomycetota</taxon>
        <taxon>Rubrobacteria</taxon>
        <taxon>Rubrobacterales</taxon>
        <taxon>Rubrobacteraceae</taxon>
        <taxon>Rubrobacter</taxon>
    </lineage>
</organism>
<feature type="transmembrane region" description="Helical" evidence="7">
    <location>
        <begin position="171"/>
        <end position="190"/>
    </location>
</feature>
<keyword evidence="6 7" id="KW-0472">Membrane</keyword>
<dbReference type="InterPro" id="IPR035906">
    <property type="entry name" value="MetI-like_sf"/>
</dbReference>
<feature type="transmembrane region" description="Helical" evidence="7">
    <location>
        <begin position="228"/>
        <end position="248"/>
    </location>
</feature>
<evidence type="ECO:0000256" key="5">
    <source>
        <dbReference type="ARBA" id="ARBA00022989"/>
    </source>
</evidence>
<dbReference type="EMBL" id="CP045121">
    <property type="protein sequence ID" value="QIN80889.1"/>
    <property type="molecule type" value="Genomic_DNA"/>
</dbReference>
<dbReference type="PANTHER" id="PTHR30193">
    <property type="entry name" value="ABC TRANSPORTER PERMEASE PROTEIN"/>
    <property type="match status" value="1"/>
</dbReference>
<dbReference type="KEGG" id="rmar:GBA65_18110"/>
<accession>A0A6G8Q353</accession>
<dbReference type="Proteomes" id="UP000502706">
    <property type="component" value="Chromosome"/>
</dbReference>
<keyword evidence="4 7" id="KW-0812">Transmembrane</keyword>
<evidence type="ECO:0000313" key="10">
    <source>
        <dbReference type="Proteomes" id="UP000502706"/>
    </source>
</evidence>
<dbReference type="AlphaFoldDB" id="A0A6G8Q353"/>
<dbReference type="CDD" id="cd06261">
    <property type="entry name" value="TM_PBP2"/>
    <property type="match status" value="1"/>
</dbReference>
<dbReference type="InterPro" id="IPR000515">
    <property type="entry name" value="MetI-like"/>
</dbReference>